<dbReference type="PRINTS" id="PR00037">
    <property type="entry name" value="HTHLACR"/>
</dbReference>
<dbReference type="GO" id="GO:0003700">
    <property type="term" value="F:DNA-binding transcription factor activity"/>
    <property type="evidence" value="ECO:0007669"/>
    <property type="project" value="InterPro"/>
</dbReference>
<reference evidence="6 7" key="1">
    <citation type="submission" date="2019-03" db="EMBL/GenBank/DDBJ databases">
        <title>Freshwater and sediment microbial communities from various areas in North America, analyzing microbe dynamics in response to fracking.</title>
        <authorList>
            <person name="Lamendella R."/>
        </authorList>
    </citation>
    <scope>NUCLEOTIDE SEQUENCE [LARGE SCALE GENOMIC DNA]</scope>
    <source>
        <strain evidence="6 7">175.2</strain>
    </source>
</reference>
<keyword evidence="4" id="KW-0804">Transcription</keyword>
<dbReference type="SMART" id="SM01134">
    <property type="entry name" value="DeoRC"/>
    <property type="match status" value="1"/>
</dbReference>
<dbReference type="SUPFAM" id="SSF46785">
    <property type="entry name" value="Winged helix' DNA-binding domain"/>
    <property type="match status" value="1"/>
</dbReference>
<dbReference type="Gene3D" id="1.10.10.10">
    <property type="entry name" value="Winged helix-like DNA-binding domain superfamily/Winged helix DNA-binding domain"/>
    <property type="match status" value="1"/>
</dbReference>
<name>A0A4R3P5A4_9HYPH</name>
<evidence type="ECO:0000313" key="6">
    <source>
        <dbReference type="EMBL" id="TCT44702.1"/>
    </source>
</evidence>
<dbReference type="AlphaFoldDB" id="A0A4R3P5A4"/>
<dbReference type="PANTHER" id="PTHR30363">
    <property type="entry name" value="HTH-TYPE TRANSCRIPTIONAL REGULATOR SRLR-RELATED"/>
    <property type="match status" value="1"/>
</dbReference>
<dbReference type="PROSITE" id="PS00894">
    <property type="entry name" value="HTH_DEOR_1"/>
    <property type="match status" value="1"/>
</dbReference>
<dbReference type="InterPro" id="IPR050313">
    <property type="entry name" value="Carb_Metab_HTH_regulators"/>
</dbReference>
<dbReference type="RefSeq" id="WP_132308262.1">
    <property type="nucleotide sequence ID" value="NZ_SMAR01000002.1"/>
</dbReference>
<dbReference type="Pfam" id="PF00455">
    <property type="entry name" value="DeoRC"/>
    <property type="match status" value="1"/>
</dbReference>
<dbReference type="InterPro" id="IPR036390">
    <property type="entry name" value="WH_DNA-bd_sf"/>
</dbReference>
<evidence type="ECO:0000256" key="4">
    <source>
        <dbReference type="ARBA" id="ARBA00023163"/>
    </source>
</evidence>
<evidence type="ECO:0000313" key="7">
    <source>
        <dbReference type="Proteomes" id="UP000295097"/>
    </source>
</evidence>
<keyword evidence="2" id="KW-0805">Transcription regulation</keyword>
<dbReference type="GO" id="GO:0003677">
    <property type="term" value="F:DNA binding"/>
    <property type="evidence" value="ECO:0007669"/>
    <property type="project" value="UniProtKB-KW"/>
</dbReference>
<accession>A0A4R3P5A4</accession>
<dbReference type="OrthoDB" id="9797223at2"/>
<dbReference type="EMBL" id="SMAR01000002">
    <property type="protein sequence ID" value="TCT44702.1"/>
    <property type="molecule type" value="Genomic_DNA"/>
</dbReference>
<dbReference type="SUPFAM" id="SSF100950">
    <property type="entry name" value="NagB/RpiA/CoA transferase-like"/>
    <property type="match status" value="1"/>
</dbReference>
<dbReference type="Pfam" id="PF08220">
    <property type="entry name" value="HTH_DeoR"/>
    <property type="match status" value="1"/>
</dbReference>
<evidence type="ECO:0000256" key="2">
    <source>
        <dbReference type="ARBA" id="ARBA00023015"/>
    </source>
</evidence>
<dbReference type="PROSITE" id="PS51000">
    <property type="entry name" value="HTH_DEOR_2"/>
    <property type="match status" value="1"/>
</dbReference>
<dbReference type="InterPro" id="IPR036388">
    <property type="entry name" value="WH-like_DNA-bd_sf"/>
</dbReference>
<evidence type="ECO:0000256" key="1">
    <source>
        <dbReference type="ARBA" id="ARBA00022491"/>
    </source>
</evidence>
<gene>
    <name evidence="6" type="ORF">EDC90_1002252</name>
</gene>
<dbReference type="Proteomes" id="UP000295097">
    <property type="component" value="Unassembled WGS sequence"/>
</dbReference>
<keyword evidence="3" id="KW-0238">DNA-binding</keyword>
<evidence type="ECO:0000259" key="5">
    <source>
        <dbReference type="PROSITE" id="PS51000"/>
    </source>
</evidence>
<proteinExistence type="predicted"/>
<dbReference type="InterPro" id="IPR001034">
    <property type="entry name" value="DeoR_HTH"/>
</dbReference>
<dbReference type="InterPro" id="IPR014036">
    <property type="entry name" value="DeoR-like_C"/>
</dbReference>
<dbReference type="InterPro" id="IPR018356">
    <property type="entry name" value="Tscrpt_reg_HTH_DeoR_CS"/>
</dbReference>
<protein>
    <submittedName>
        <fullName evidence="6">DeoR family transcriptional regulator</fullName>
    </submittedName>
</protein>
<comment type="caution">
    <text evidence="6">The sequence shown here is derived from an EMBL/GenBank/DDBJ whole genome shotgun (WGS) entry which is preliminary data.</text>
</comment>
<dbReference type="PANTHER" id="PTHR30363:SF4">
    <property type="entry name" value="GLYCEROL-3-PHOSPHATE REGULON REPRESSOR"/>
    <property type="match status" value="1"/>
</dbReference>
<organism evidence="6 7">
    <name type="scientific">Martelella mediterranea</name>
    <dbReference type="NCBI Taxonomy" id="293089"/>
    <lineage>
        <taxon>Bacteria</taxon>
        <taxon>Pseudomonadati</taxon>
        <taxon>Pseudomonadota</taxon>
        <taxon>Alphaproteobacteria</taxon>
        <taxon>Hyphomicrobiales</taxon>
        <taxon>Aurantimonadaceae</taxon>
        <taxon>Martelella</taxon>
    </lineage>
</organism>
<keyword evidence="7" id="KW-1185">Reference proteome</keyword>
<feature type="domain" description="HTH deoR-type" evidence="5">
    <location>
        <begin position="6"/>
        <end position="61"/>
    </location>
</feature>
<evidence type="ECO:0000256" key="3">
    <source>
        <dbReference type="ARBA" id="ARBA00023125"/>
    </source>
</evidence>
<keyword evidence="1" id="KW-0678">Repressor</keyword>
<dbReference type="InterPro" id="IPR037171">
    <property type="entry name" value="NagB/RpiA_transferase-like"/>
</dbReference>
<sequence length="260" mass="27543">MNELLASERQTQILQRLKASGKVLAADLAVTFSVSEDTIRRDLRTLAGRGLCERVYGGALTLSPSSGNLATRQQQSALEKQRLGQRIAAEIKSGMTVFLDASSTNLAAAKALPDLPCTIITNAPAIAAALDGQPSVTVIMIGGIIDRTVGGAIGSQAVEEVGRYRPDLCILGACGIDPDAGLTCFSQEDAILKRAASANAKRRITSSTVEKLRTRAPFLIVPLSGLSGLVISGEPDTEFETALARNRVSLLKAEERRIRD</sequence>
<dbReference type="SMART" id="SM00420">
    <property type="entry name" value="HTH_DEOR"/>
    <property type="match status" value="1"/>
</dbReference>